<name>A0ACC1PKL2_9PEZI</name>
<sequence>MKAAAIVSCLTGLANAAAINTKGESPLVVEIAQVGNSEVRASITNTGNAALRVLRTGSILDSVPVEKVRVSQGAEAVPFTGVRLYVHTNNLQNEAFQTIGAKETVEVSWDAAQFHDLSAGGDFNISTVGSLRYAEEGSNKIAGQVVYGSNVLQAKVDGVQAAKVHSTYHAQMAKRVPIQNDCSSSQKTTVNAALGVARTYSQQARSAASAGTKLQEYFKSTSTTTKNTVVDVFNKIATTVVNSGTSGSAKLYCSDVGNFCGNGIVAYTQPAFSATQEYIVLCPYWFQFPARNNICHDADQPYVLIHEATHLIAVKGTDDVCYGYNGCVTSINNAQSLNNADSYALFANAIYANC</sequence>
<organism evidence="1 2">
    <name type="scientific">Xylaria curta</name>
    <dbReference type="NCBI Taxonomy" id="42375"/>
    <lineage>
        <taxon>Eukaryota</taxon>
        <taxon>Fungi</taxon>
        <taxon>Dikarya</taxon>
        <taxon>Ascomycota</taxon>
        <taxon>Pezizomycotina</taxon>
        <taxon>Sordariomycetes</taxon>
        <taxon>Xylariomycetidae</taxon>
        <taxon>Xylariales</taxon>
        <taxon>Xylariaceae</taxon>
        <taxon>Xylaria</taxon>
    </lineage>
</organism>
<gene>
    <name evidence="1" type="ORF">NUW58_g1558</name>
</gene>
<dbReference type="EMBL" id="JAPDGR010000172">
    <property type="protein sequence ID" value="KAJ2994447.1"/>
    <property type="molecule type" value="Genomic_DNA"/>
</dbReference>
<protein>
    <submittedName>
        <fullName evidence="1">Uncharacterized protein</fullName>
    </submittedName>
</protein>
<evidence type="ECO:0000313" key="2">
    <source>
        <dbReference type="Proteomes" id="UP001143856"/>
    </source>
</evidence>
<reference evidence="1" key="1">
    <citation type="submission" date="2022-10" db="EMBL/GenBank/DDBJ databases">
        <title>Genome Sequence of Xylaria curta.</title>
        <authorList>
            <person name="Buettner E."/>
        </authorList>
    </citation>
    <scope>NUCLEOTIDE SEQUENCE</scope>
    <source>
        <strain evidence="1">Babe10</strain>
    </source>
</reference>
<dbReference type="Proteomes" id="UP001143856">
    <property type="component" value="Unassembled WGS sequence"/>
</dbReference>
<evidence type="ECO:0000313" key="1">
    <source>
        <dbReference type="EMBL" id="KAJ2994447.1"/>
    </source>
</evidence>
<accession>A0ACC1PKL2</accession>
<proteinExistence type="predicted"/>
<comment type="caution">
    <text evidence="1">The sequence shown here is derived from an EMBL/GenBank/DDBJ whole genome shotgun (WGS) entry which is preliminary data.</text>
</comment>
<keyword evidence="2" id="KW-1185">Reference proteome</keyword>